<keyword evidence="1" id="KW-1133">Transmembrane helix</keyword>
<keyword evidence="1" id="KW-0472">Membrane</keyword>
<comment type="caution">
    <text evidence="2">The sequence shown here is derived from an EMBL/GenBank/DDBJ whole genome shotgun (WGS) entry which is preliminary data.</text>
</comment>
<keyword evidence="3" id="KW-1185">Reference proteome</keyword>
<dbReference type="EMBL" id="LHQQ01000076">
    <property type="protein sequence ID" value="KOS43654.1"/>
    <property type="molecule type" value="Genomic_DNA"/>
</dbReference>
<proteinExistence type="predicted"/>
<keyword evidence="1" id="KW-0812">Transmembrane</keyword>
<gene>
    <name evidence="2" type="ORF">ACN38_g5439</name>
</gene>
<feature type="transmembrane region" description="Helical" evidence="1">
    <location>
        <begin position="60"/>
        <end position="79"/>
    </location>
</feature>
<evidence type="ECO:0000313" key="3">
    <source>
        <dbReference type="Proteomes" id="UP000037696"/>
    </source>
</evidence>
<dbReference type="AlphaFoldDB" id="A0A0M8P8U9"/>
<name>A0A0M8P8U9_9EURO</name>
<sequence>MRETESRYVCRRVKHTSNIHSVQSTIERALSVWMVRSRVLPRHWESEGAWEESSGKKAHLTSIFPLTYASVVCVIFLSAY</sequence>
<accession>A0A0M8P8U9</accession>
<protein>
    <submittedName>
        <fullName evidence="2">Uncharacterized protein</fullName>
    </submittedName>
</protein>
<evidence type="ECO:0000256" key="1">
    <source>
        <dbReference type="SAM" id="Phobius"/>
    </source>
</evidence>
<dbReference type="Proteomes" id="UP000037696">
    <property type="component" value="Unassembled WGS sequence"/>
</dbReference>
<reference evidence="2 3" key="1">
    <citation type="submission" date="2015-08" db="EMBL/GenBank/DDBJ databases">
        <title>Genome sequencing of Penicillium nordicum.</title>
        <authorList>
            <person name="Nguyen H.D."/>
            <person name="Seifert K.A."/>
        </authorList>
    </citation>
    <scope>NUCLEOTIDE SEQUENCE [LARGE SCALE GENOMIC DNA]</scope>
    <source>
        <strain evidence="2 3">DAOMC 185683</strain>
    </source>
</reference>
<evidence type="ECO:0000313" key="2">
    <source>
        <dbReference type="EMBL" id="KOS43654.1"/>
    </source>
</evidence>
<organism evidence="2 3">
    <name type="scientific">Penicillium nordicum</name>
    <dbReference type="NCBI Taxonomy" id="229535"/>
    <lineage>
        <taxon>Eukaryota</taxon>
        <taxon>Fungi</taxon>
        <taxon>Dikarya</taxon>
        <taxon>Ascomycota</taxon>
        <taxon>Pezizomycotina</taxon>
        <taxon>Eurotiomycetes</taxon>
        <taxon>Eurotiomycetidae</taxon>
        <taxon>Eurotiales</taxon>
        <taxon>Aspergillaceae</taxon>
        <taxon>Penicillium</taxon>
    </lineage>
</organism>